<evidence type="ECO:0000256" key="3">
    <source>
        <dbReference type="ARBA" id="ARBA00022801"/>
    </source>
</evidence>
<dbReference type="PANTHER" id="PTHR30255">
    <property type="entry name" value="SINGLE-STRANDED-DNA-SPECIFIC EXONUCLEASE RECJ"/>
    <property type="match status" value="1"/>
</dbReference>
<sequence>MKVKNINNSEYSDVIKQVLSNRGIEKSNFKYYLEPSKDLMPNYKLLDNIYIGIDLLNRHVKNRSNIGIIVDSDFDGLTSTAIFYKFLINYCNVEQDLINLILPRRKSHGINKEDVTCVLSEGDLLIVPDSGSSDFEQHEELNSKSISCLVVDHHLAPQKDTPAIIINNQLSDSFPNKALTGSAMSYLFCKGYLNENNCDDPTDLQDLAAMGLIADRADFSQDLGAYFMMRSGLKSENINSKLLKKVVEKNGNLEENTDLNAKDIGFNVAPIFNSVFRMGKVEELEQVIHGICEFDYELYNKRKKMNQSIVEEAYLRAMSVKRRQKKQEDEIMEKIKAHIKDKGSDKYKILIVNSTGIVKDSGMNGLVAMKLVREYNRPVLMVTQVGDKFKGSARNLNNSPIEDLNRFLSDTGYFTCRGHANAFGVEFNSEYALNIQQELEAKLIDVDLDNVQYEVDFEWSNHIDIPTIHQLAEYKNMWCNGIDEPLIYLKDIYIKKEDFNFIGKTGNTLKLNIQGVDLIKFRISEDEKREIAMADSTSYINLIATASVNTYKGINTPQLMIEDFNLIPAKDRLDTHISLNELPF</sequence>
<evidence type="ECO:0000313" key="7">
    <source>
        <dbReference type="EMBL" id="OTW30512.1"/>
    </source>
</evidence>
<proteinExistence type="inferred from homology"/>
<protein>
    <submittedName>
        <fullName evidence="7">Single-stranded DNA-binding protein</fullName>
    </submittedName>
</protein>
<dbReference type="GO" id="GO:0003677">
    <property type="term" value="F:DNA binding"/>
    <property type="evidence" value="ECO:0007669"/>
    <property type="project" value="UniProtKB-KW"/>
</dbReference>
<accession>A0ABX3Z0T3</accession>
<evidence type="ECO:0000256" key="2">
    <source>
        <dbReference type="ARBA" id="ARBA00022722"/>
    </source>
</evidence>
<dbReference type="Gene3D" id="3.90.1640.30">
    <property type="match status" value="1"/>
</dbReference>
<dbReference type="Proteomes" id="UP000195208">
    <property type="component" value="Unassembled WGS sequence"/>
</dbReference>
<dbReference type="Gene3D" id="3.10.310.30">
    <property type="match status" value="1"/>
</dbReference>
<evidence type="ECO:0000256" key="4">
    <source>
        <dbReference type="ARBA" id="ARBA00022839"/>
    </source>
</evidence>
<comment type="similarity">
    <text evidence="1">Belongs to the RecJ family.</text>
</comment>
<evidence type="ECO:0000259" key="5">
    <source>
        <dbReference type="Pfam" id="PF01368"/>
    </source>
</evidence>
<dbReference type="Pfam" id="PF01368">
    <property type="entry name" value="DHH"/>
    <property type="match status" value="1"/>
</dbReference>
<dbReference type="PANTHER" id="PTHR30255:SF2">
    <property type="entry name" value="SINGLE-STRANDED-DNA-SPECIFIC EXONUCLEASE RECJ"/>
    <property type="match status" value="1"/>
</dbReference>
<evidence type="ECO:0000313" key="8">
    <source>
        <dbReference type="Proteomes" id="UP000195208"/>
    </source>
</evidence>
<comment type="caution">
    <text evidence="7">The sequence shown here is derived from an EMBL/GenBank/DDBJ whole genome shotgun (WGS) entry which is preliminary data.</text>
</comment>
<dbReference type="InterPro" id="IPR051673">
    <property type="entry name" value="SSDNA_exonuclease_RecJ"/>
</dbReference>
<organism evidence="7 8">
    <name type="scientific">Staphylococcus agnetis</name>
    <dbReference type="NCBI Taxonomy" id="985762"/>
    <lineage>
        <taxon>Bacteria</taxon>
        <taxon>Bacillati</taxon>
        <taxon>Bacillota</taxon>
        <taxon>Bacilli</taxon>
        <taxon>Bacillales</taxon>
        <taxon>Staphylococcaceae</taxon>
        <taxon>Staphylococcus</taxon>
    </lineage>
</organism>
<evidence type="ECO:0000259" key="6">
    <source>
        <dbReference type="Pfam" id="PF17768"/>
    </source>
</evidence>
<dbReference type="RefSeq" id="WP_085622027.1">
    <property type="nucleotide sequence ID" value="NZ_NDYM01000002.1"/>
</dbReference>
<keyword evidence="7" id="KW-0238">DNA-binding</keyword>
<keyword evidence="4" id="KW-0269">Exonuclease</keyword>
<name>A0ABX3Z0T3_9STAP</name>
<keyword evidence="8" id="KW-1185">Reference proteome</keyword>
<dbReference type="InterPro" id="IPR041122">
    <property type="entry name" value="RecJ_OB"/>
</dbReference>
<evidence type="ECO:0000256" key="1">
    <source>
        <dbReference type="ARBA" id="ARBA00005915"/>
    </source>
</evidence>
<gene>
    <name evidence="7" type="ORF">B9M88_09595</name>
</gene>
<reference evidence="7 8" key="1">
    <citation type="submission" date="2017-04" db="EMBL/GenBank/DDBJ databases">
        <title>Staphylococcus agnetis, a potential pathogen in the broiler production.</title>
        <authorList>
            <person name="Poulsen L."/>
        </authorList>
    </citation>
    <scope>NUCLEOTIDE SEQUENCE [LARGE SCALE GENOMIC DNA]</scope>
    <source>
        <strain evidence="7 8">723_310714_2_2_spleen</strain>
    </source>
</reference>
<feature type="domain" description="RecJ OB" evidence="6">
    <location>
        <begin position="464"/>
        <end position="563"/>
    </location>
</feature>
<dbReference type="InterPro" id="IPR001667">
    <property type="entry name" value="DDH_dom"/>
</dbReference>
<dbReference type="SUPFAM" id="SSF64182">
    <property type="entry name" value="DHH phosphoesterases"/>
    <property type="match status" value="1"/>
</dbReference>
<keyword evidence="2" id="KW-0540">Nuclease</keyword>
<dbReference type="EMBL" id="NEFX01000018">
    <property type="protein sequence ID" value="OTW30512.1"/>
    <property type="molecule type" value="Genomic_DNA"/>
</dbReference>
<keyword evidence="3" id="KW-0378">Hydrolase</keyword>
<dbReference type="InterPro" id="IPR038763">
    <property type="entry name" value="DHH_sf"/>
</dbReference>
<dbReference type="Pfam" id="PF17768">
    <property type="entry name" value="RecJ_OB"/>
    <property type="match status" value="1"/>
</dbReference>
<feature type="domain" description="DDH" evidence="5">
    <location>
        <begin position="66"/>
        <end position="211"/>
    </location>
</feature>